<evidence type="ECO:0000256" key="1">
    <source>
        <dbReference type="SAM" id="Phobius"/>
    </source>
</evidence>
<protein>
    <submittedName>
        <fullName evidence="2">Membrane protein YczE</fullName>
    </submittedName>
</protein>
<feature type="transmembrane region" description="Helical" evidence="1">
    <location>
        <begin position="154"/>
        <end position="182"/>
    </location>
</feature>
<dbReference type="Proteomes" id="UP001296943">
    <property type="component" value="Unassembled WGS sequence"/>
</dbReference>
<feature type="transmembrane region" description="Helical" evidence="1">
    <location>
        <begin position="78"/>
        <end position="97"/>
    </location>
</feature>
<feature type="transmembrane region" description="Helical" evidence="1">
    <location>
        <begin position="48"/>
        <end position="66"/>
    </location>
</feature>
<dbReference type="Pfam" id="PF19700">
    <property type="entry name" value="DUF6198"/>
    <property type="match status" value="1"/>
</dbReference>
<dbReference type="InterPro" id="IPR038750">
    <property type="entry name" value="YczE/YyaS-like"/>
</dbReference>
<feature type="transmembrane region" description="Helical" evidence="1">
    <location>
        <begin position="103"/>
        <end position="124"/>
    </location>
</feature>
<evidence type="ECO:0000313" key="2">
    <source>
        <dbReference type="EMBL" id="MBM7570100.1"/>
    </source>
</evidence>
<sequence length="215" mass="23976">MNFYKQMILLLGGLIIVSYGIAVAIQVQHLGIHPWDVLYIALTEKFGLTIGTWNVLIGLFLLLFTLGLNRSYIKIGTFLNVLLVGPIVDFFLFLDIFPYSPNGIVDILLIILAVIFMGFAAGMYTAANFGAGPRDGFILAISERSRMSIRKTRIILESTVLGIGLILGGPVFIFTFIFTFIMSPVFQWAYLLCNKWVKEQNTAVNPRKMVGQKVS</sequence>
<proteinExistence type="predicted"/>
<accession>A0ABS2MW78</accession>
<evidence type="ECO:0000313" key="3">
    <source>
        <dbReference type="Proteomes" id="UP001296943"/>
    </source>
</evidence>
<dbReference type="PANTHER" id="PTHR40078">
    <property type="entry name" value="INTEGRAL MEMBRANE PROTEIN-RELATED"/>
    <property type="match status" value="1"/>
</dbReference>
<dbReference type="PANTHER" id="PTHR40078:SF1">
    <property type="entry name" value="INTEGRAL MEMBRANE PROTEIN"/>
    <property type="match status" value="1"/>
</dbReference>
<keyword evidence="1" id="KW-0812">Transmembrane</keyword>
<name>A0ABS2MW78_9BACI</name>
<dbReference type="EMBL" id="JAFBDR010000002">
    <property type="protein sequence ID" value="MBM7570100.1"/>
    <property type="molecule type" value="Genomic_DNA"/>
</dbReference>
<organism evidence="2 3">
    <name type="scientific">Aquibacillus albus</name>
    <dbReference type="NCBI Taxonomy" id="1168171"/>
    <lineage>
        <taxon>Bacteria</taxon>
        <taxon>Bacillati</taxon>
        <taxon>Bacillota</taxon>
        <taxon>Bacilli</taxon>
        <taxon>Bacillales</taxon>
        <taxon>Bacillaceae</taxon>
        <taxon>Aquibacillus</taxon>
    </lineage>
</organism>
<comment type="caution">
    <text evidence="2">The sequence shown here is derived from an EMBL/GenBank/DDBJ whole genome shotgun (WGS) entry which is preliminary data.</text>
</comment>
<gene>
    <name evidence="2" type="ORF">JOC48_000578</name>
</gene>
<dbReference type="RefSeq" id="WP_204497533.1">
    <property type="nucleotide sequence ID" value="NZ_JAFBDR010000002.1"/>
</dbReference>
<reference evidence="2 3" key="1">
    <citation type="submission" date="2021-01" db="EMBL/GenBank/DDBJ databases">
        <title>Genomic Encyclopedia of Type Strains, Phase IV (KMG-IV): sequencing the most valuable type-strain genomes for metagenomic binning, comparative biology and taxonomic classification.</title>
        <authorList>
            <person name="Goeker M."/>
        </authorList>
    </citation>
    <scope>NUCLEOTIDE SEQUENCE [LARGE SCALE GENOMIC DNA]</scope>
    <source>
        <strain evidence="2 3">DSM 23711</strain>
    </source>
</reference>
<keyword evidence="1" id="KW-0472">Membrane</keyword>
<keyword evidence="3" id="KW-1185">Reference proteome</keyword>
<keyword evidence="1" id="KW-1133">Transmembrane helix</keyword>